<dbReference type="EMBL" id="JAPDUM010000001">
    <property type="protein sequence ID" value="MCW4163658.1"/>
    <property type="molecule type" value="Genomic_DNA"/>
</dbReference>
<evidence type="ECO:0000313" key="6">
    <source>
        <dbReference type="EMBL" id="RGS15234.1"/>
    </source>
</evidence>
<dbReference type="Proteomes" id="UP001209476">
    <property type="component" value="Unassembled WGS sequence"/>
</dbReference>
<proteinExistence type="predicted"/>
<dbReference type="Gene3D" id="1.10.260.40">
    <property type="entry name" value="lambda repressor-like DNA-binding domains"/>
    <property type="match status" value="1"/>
</dbReference>
<gene>
    <name evidence="7" type="ORF">DW192_15225</name>
    <name evidence="6" type="ORF">DWY11_08850</name>
    <name evidence="5" type="ORF">F7D62_02795</name>
    <name evidence="4" type="ORF">ONS98_00160</name>
    <name evidence="2" type="ORF">ONT05_04105</name>
    <name evidence="3" type="ORF">ONT16_02180</name>
</gene>
<evidence type="ECO:0000313" key="9">
    <source>
        <dbReference type="Proteomes" id="UP000284548"/>
    </source>
</evidence>
<dbReference type="EMBL" id="JAPDVK010000001">
    <property type="protein sequence ID" value="MCW4127091.1"/>
    <property type="molecule type" value="Genomic_DNA"/>
</dbReference>
<dbReference type="InterPro" id="IPR001387">
    <property type="entry name" value="Cro/C1-type_HTH"/>
</dbReference>
<dbReference type="RefSeq" id="WP_117586804.1">
    <property type="nucleotide sequence ID" value="NZ_CATKVU010000006.1"/>
</dbReference>
<dbReference type="SMART" id="SM00530">
    <property type="entry name" value="HTH_XRE"/>
    <property type="match status" value="1"/>
</dbReference>
<dbReference type="EMBL" id="QRKB01000067">
    <property type="protein sequence ID" value="RHH75441.1"/>
    <property type="molecule type" value="Genomic_DNA"/>
</dbReference>
<dbReference type="InterPro" id="IPR010982">
    <property type="entry name" value="Lambda_DNA-bd_dom_sf"/>
</dbReference>
<dbReference type="Proteomes" id="UP000390763">
    <property type="component" value="Unassembled WGS sequence"/>
</dbReference>
<evidence type="ECO:0000313" key="8">
    <source>
        <dbReference type="Proteomes" id="UP000283872"/>
    </source>
</evidence>
<dbReference type="EMBL" id="JAPDUS010000005">
    <property type="protein sequence ID" value="MCW4092749.1"/>
    <property type="molecule type" value="Genomic_DNA"/>
</dbReference>
<dbReference type="PROSITE" id="PS50943">
    <property type="entry name" value="HTH_CROC1"/>
    <property type="match status" value="1"/>
</dbReference>
<dbReference type="EMBL" id="QRVA01000019">
    <property type="protein sequence ID" value="RGS15234.1"/>
    <property type="molecule type" value="Genomic_DNA"/>
</dbReference>
<sequence>MTKFTKANWMTRQLAENLCVMGEQLKMARMRRNLTMEIVAARAQCSRQTLARLESGSPEVSVGVLARVLNALQMPDELLLIAKNDEMGKVIQDIDLKNKKRVTGK</sequence>
<organism evidence="7 9">
    <name type="scientific">Segatella copri</name>
    <dbReference type="NCBI Taxonomy" id="165179"/>
    <lineage>
        <taxon>Bacteria</taxon>
        <taxon>Pseudomonadati</taxon>
        <taxon>Bacteroidota</taxon>
        <taxon>Bacteroidia</taxon>
        <taxon>Bacteroidales</taxon>
        <taxon>Prevotellaceae</taxon>
        <taxon>Segatella</taxon>
    </lineage>
</organism>
<evidence type="ECO:0000313" key="4">
    <source>
        <dbReference type="EMBL" id="MCW4163658.1"/>
    </source>
</evidence>
<accession>A0A3E5E3U5</accession>
<reference evidence="8 9" key="1">
    <citation type="submission" date="2018-08" db="EMBL/GenBank/DDBJ databases">
        <title>A genome reference for cultivated species of the human gut microbiota.</title>
        <authorList>
            <person name="Zou Y."/>
            <person name="Xue W."/>
            <person name="Luo G."/>
        </authorList>
    </citation>
    <scope>NUCLEOTIDE SEQUENCE [LARGE SCALE GENOMIC DNA]</scope>
    <source>
        <strain evidence="6 8">AF24-12</strain>
        <strain evidence="7 9">AM16-54</strain>
    </source>
</reference>
<evidence type="ECO:0000259" key="1">
    <source>
        <dbReference type="PROSITE" id="PS50943"/>
    </source>
</evidence>
<dbReference type="Proteomes" id="UP000284548">
    <property type="component" value="Unassembled WGS sequence"/>
</dbReference>
<dbReference type="AlphaFoldDB" id="A0A3E5E3U5"/>
<evidence type="ECO:0000313" key="10">
    <source>
        <dbReference type="Proteomes" id="UP000390763"/>
    </source>
</evidence>
<dbReference type="Proteomes" id="UP001209344">
    <property type="component" value="Unassembled WGS sequence"/>
</dbReference>
<comment type="caution">
    <text evidence="7">The sequence shown here is derived from an EMBL/GenBank/DDBJ whole genome shotgun (WGS) entry which is preliminary data.</text>
</comment>
<evidence type="ECO:0000313" key="5">
    <source>
        <dbReference type="EMBL" id="MQO03054.1"/>
    </source>
</evidence>
<name>A0A3E5E3U5_9BACT</name>
<dbReference type="Proteomes" id="UP001209074">
    <property type="component" value="Unassembled WGS sequence"/>
</dbReference>
<evidence type="ECO:0000313" key="3">
    <source>
        <dbReference type="EMBL" id="MCW4127091.1"/>
    </source>
</evidence>
<protein>
    <submittedName>
        <fullName evidence="2">Helix-turn-helix domain-containing protein</fullName>
    </submittedName>
    <submittedName>
        <fullName evidence="7">XRE family transcriptional regulator</fullName>
    </submittedName>
</protein>
<dbReference type="CDD" id="cd00093">
    <property type="entry name" value="HTH_XRE"/>
    <property type="match status" value="1"/>
</dbReference>
<feature type="domain" description="HTH cro/C1-type" evidence="1">
    <location>
        <begin position="25"/>
        <end position="78"/>
    </location>
</feature>
<evidence type="ECO:0000313" key="7">
    <source>
        <dbReference type="EMBL" id="RHH75441.1"/>
    </source>
</evidence>
<reference evidence="2" key="3">
    <citation type="submission" date="2022-11" db="EMBL/GenBank/DDBJ databases">
        <title>Genomic repertoires linked with pathogenic potency of arthritogenic Prevotella copri isolated from the gut of rheumatoid arthritis patients.</title>
        <authorList>
            <person name="Nii T."/>
            <person name="Maeda Y."/>
            <person name="Motooka D."/>
            <person name="Naito M."/>
            <person name="Matsumoto Y."/>
            <person name="Ogawa T."/>
            <person name="Oguro-Igashira E."/>
            <person name="Kishikawa T."/>
            <person name="Yamashita M."/>
            <person name="Koizumi S."/>
            <person name="Kurakawa T."/>
            <person name="Okumura R."/>
            <person name="Kayama H."/>
            <person name="Murakami M."/>
            <person name="Sakaguchi T."/>
            <person name="Das B."/>
            <person name="Nakamura S."/>
            <person name="Okada Y."/>
            <person name="Kumanogoh A."/>
            <person name="Takeda K."/>
        </authorList>
    </citation>
    <scope>NUCLEOTIDE SEQUENCE</scope>
    <source>
        <strain evidence="3">F3-75</strain>
        <strain evidence="2">N016-13</strain>
        <strain evidence="4">RA-N001-16</strain>
    </source>
</reference>
<reference evidence="10" key="2">
    <citation type="submission" date="2019-09" db="EMBL/GenBank/DDBJ databases">
        <title>Distinct polysaccharide growth profiles of human intestinal Prevotella copri isolates.</title>
        <authorList>
            <person name="Fehlner-Peach H."/>
            <person name="Magnabosco C."/>
            <person name="Raghavan V."/>
            <person name="Scher J.U."/>
            <person name="Tett A."/>
            <person name="Cox L.M."/>
            <person name="Gottsegen C."/>
            <person name="Watters A."/>
            <person name="Wiltshire- Gordon J.D."/>
            <person name="Segata N."/>
            <person name="Bonneau R."/>
            <person name="Littman D.R."/>
        </authorList>
    </citation>
    <scope>NUCLEOTIDE SEQUENCE [LARGE SCALE GENOMIC DNA]</scope>
    <source>
        <strain evidence="10">iAK279</strain>
    </source>
</reference>
<reference evidence="5" key="4">
    <citation type="submission" date="2023-10" db="EMBL/GenBank/DDBJ databases">
        <title>Distinct polysaccharide growth profiles of human intestinal Prevotella copri isolates.</title>
        <authorList>
            <person name="Fehlner-Peach H."/>
            <person name="Magnabosco C."/>
            <person name="Raghavan V."/>
            <person name="Scher J.U."/>
            <person name="Tett A."/>
            <person name="Cox L.M."/>
            <person name="Gottsegen C."/>
            <person name="Watters A."/>
            <person name="Wiltshire- Gordon J.D."/>
            <person name="Segata N."/>
            <person name="Bonneau R."/>
            <person name="Littman D.R."/>
        </authorList>
    </citation>
    <scope>NUCLEOTIDE SEQUENCE</scope>
    <source>
        <strain evidence="5">IAK279</strain>
    </source>
</reference>
<dbReference type="Proteomes" id="UP000283872">
    <property type="component" value="Unassembled WGS sequence"/>
</dbReference>
<evidence type="ECO:0000313" key="2">
    <source>
        <dbReference type="EMBL" id="MCW4092749.1"/>
    </source>
</evidence>
<dbReference type="GO" id="GO:0003677">
    <property type="term" value="F:DNA binding"/>
    <property type="evidence" value="ECO:0007669"/>
    <property type="project" value="InterPro"/>
</dbReference>
<dbReference type="Pfam" id="PF13560">
    <property type="entry name" value="HTH_31"/>
    <property type="match status" value="1"/>
</dbReference>
<dbReference type="EMBL" id="VZBT01000029">
    <property type="protein sequence ID" value="MQO03054.1"/>
    <property type="molecule type" value="Genomic_DNA"/>
</dbReference>
<dbReference type="SUPFAM" id="SSF47413">
    <property type="entry name" value="lambda repressor-like DNA-binding domains"/>
    <property type="match status" value="1"/>
</dbReference>